<evidence type="ECO:0000313" key="4">
    <source>
        <dbReference type="EMBL" id="NHO52803.1"/>
    </source>
</evidence>
<dbReference type="EMBL" id="WOTH01000003">
    <property type="protein sequence ID" value="NHO52803.1"/>
    <property type="molecule type" value="Genomic_DNA"/>
</dbReference>
<protein>
    <submittedName>
        <fullName evidence="4">GNAT family N-acetyltransferase</fullName>
    </submittedName>
</protein>
<dbReference type="Proteomes" id="UP000597459">
    <property type="component" value="Unassembled WGS sequence"/>
</dbReference>
<gene>
    <name evidence="4" type="ORF">GOB87_02345</name>
</gene>
<dbReference type="SUPFAM" id="SSF55729">
    <property type="entry name" value="Acyl-CoA N-acyltransferases (Nat)"/>
    <property type="match status" value="1"/>
</dbReference>
<evidence type="ECO:0000256" key="2">
    <source>
        <dbReference type="ARBA" id="ARBA00023315"/>
    </source>
</evidence>
<reference evidence="4" key="1">
    <citation type="submission" date="2019-11" db="EMBL/GenBank/DDBJ databases">
        <title>Description of new Acetobacter species.</title>
        <authorList>
            <person name="Cleenwerck I."/>
            <person name="Sombolestani A.S."/>
        </authorList>
    </citation>
    <scope>NUCLEOTIDE SEQUENCE</scope>
    <source>
        <strain evidence="4">LMG 1626</strain>
    </source>
</reference>
<dbReference type="InterPro" id="IPR050832">
    <property type="entry name" value="Bact_Acetyltransf"/>
</dbReference>
<organism evidence="4 5">
    <name type="scientific">Acetobacter estunensis</name>
    <dbReference type="NCBI Taxonomy" id="104097"/>
    <lineage>
        <taxon>Bacteria</taxon>
        <taxon>Pseudomonadati</taxon>
        <taxon>Pseudomonadota</taxon>
        <taxon>Alphaproteobacteria</taxon>
        <taxon>Acetobacterales</taxon>
        <taxon>Acetobacteraceae</taxon>
        <taxon>Acetobacter</taxon>
    </lineage>
</organism>
<evidence type="ECO:0000259" key="3">
    <source>
        <dbReference type="PROSITE" id="PS51186"/>
    </source>
</evidence>
<dbReference type="Gene3D" id="3.40.630.30">
    <property type="match status" value="1"/>
</dbReference>
<name>A0A967B992_9PROT</name>
<dbReference type="PROSITE" id="PS51186">
    <property type="entry name" value="GNAT"/>
    <property type="match status" value="1"/>
</dbReference>
<sequence length="148" mass="17137">MTLSLTIRDAQPADETAWRGLWAGYNRFYESSVPEDVTTFTWKRLLSPESALFCRVAEASGQVVGFTNNVLHEGTWVKDPLCYLEDLFVDPASRGQGIGRALIRDLIDLGTKCHWSRLYWHTRNDNPARRLYDEFIKADDFVRYRMSL</sequence>
<keyword evidence="1" id="KW-0808">Transferase</keyword>
<dbReference type="InterPro" id="IPR000182">
    <property type="entry name" value="GNAT_dom"/>
</dbReference>
<dbReference type="AlphaFoldDB" id="A0A967B992"/>
<keyword evidence="2" id="KW-0012">Acyltransferase</keyword>
<evidence type="ECO:0000256" key="1">
    <source>
        <dbReference type="ARBA" id="ARBA00022679"/>
    </source>
</evidence>
<dbReference type="CDD" id="cd04301">
    <property type="entry name" value="NAT_SF"/>
    <property type="match status" value="1"/>
</dbReference>
<feature type="domain" description="N-acetyltransferase" evidence="3">
    <location>
        <begin position="5"/>
        <end position="148"/>
    </location>
</feature>
<evidence type="ECO:0000313" key="5">
    <source>
        <dbReference type="Proteomes" id="UP000597459"/>
    </source>
</evidence>
<dbReference type="GO" id="GO:0016747">
    <property type="term" value="F:acyltransferase activity, transferring groups other than amino-acyl groups"/>
    <property type="evidence" value="ECO:0007669"/>
    <property type="project" value="InterPro"/>
</dbReference>
<proteinExistence type="predicted"/>
<dbReference type="Pfam" id="PF00583">
    <property type="entry name" value="Acetyltransf_1"/>
    <property type="match status" value="1"/>
</dbReference>
<dbReference type="RefSeq" id="WP_166312948.1">
    <property type="nucleotide sequence ID" value="NZ_WOTH01000003.1"/>
</dbReference>
<dbReference type="PANTHER" id="PTHR43877">
    <property type="entry name" value="AMINOALKYLPHOSPHONATE N-ACETYLTRANSFERASE-RELATED-RELATED"/>
    <property type="match status" value="1"/>
</dbReference>
<accession>A0A967B992</accession>
<dbReference type="InterPro" id="IPR016181">
    <property type="entry name" value="Acyl_CoA_acyltransferase"/>
</dbReference>
<keyword evidence="5" id="KW-1185">Reference proteome</keyword>
<comment type="caution">
    <text evidence="4">The sequence shown here is derived from an EMBL/GenBank/DDBJ whole genome shotgun (WGS) entry which is preliminary data.</text>
</comment>